<dbReference type="Proteomes" id="UP001166947">
    <property type="component" value="Unassembled WGS sequence"/>
</dbReference>
<dbReference type="Pfam" id="PF00156">
    <property type="entry name" value="Pribosyltran"/>
    <property type="match status" value="1"/>
</dbReference>
<proteinExistence type="inferred from homology"/>
<evidence type="ECO:0000313" key="3">
    <source>
        <dbReference type="EMBL" id="MCS4533931.1"/>
    </source>
</evidence>
<dbReference type="Gene3D" id="3.40.50.2020">
    <property type="match status" value="1"/>
</dbReference>
<dbReference type="SUPFAM" id="SSF53271">
    <property type="entry name" value="PRTase-like"/>
    <property type="match status" value="1"/>
</dbReference>
<name>A0ABT2FCK2_9NEIS</name>
<comment type="similarity">
    <text evidence="1">Belongs to the ComF/GntX family.</text>
</comment>
<protein>
    <submittedName>
        <fullName evidence="3">ComF family protein</fullName>
    </submittedName>
</protein>
<gene>
    <name evidence="3" type="ORF">NXS09_06410</name>
</gene>
<keyword evidence="4" id="KW-1185">Reference proteome</keyword>
<evidence type="ECO:0000259" key="2">
    <source>
        <dbReference type="Pfam" id="PF00156"/>
    </source>
</evidence>
<comment type="caution">
    <text evidence="3">The sequence shown here is derived from an EMBL/GenBank/DDBJ whole genome shotgun (WGS) entry which is preliminary data.</text>
</comment>
<reference evidence="3" key="1">
    <citation type="submission" date="2022-08" db="EMBL/GenBank/DDBJ databases">
        <authorList>
            <person name="Volokhov D.V."/>
            <person name="Furtak V.A."/>
            <person name="Zagorodnyaya T.A."/>
        </authorList>
    </citation>
    <scope>NUCLEOTIDE SEQUENCE</scope>
    <source>
        <strain evidence="3">CSL10203-ORH2</strain>
    </source>
</reference>
<dbReference type="PANTHER" id="PTHR47505">
    <property type="entry name" value="DNA UTILIZATION PROTEIN YHGH"/>
    <property type="match status" value="1"/>
</dbReference>
<evidence type="ECO:0000313" key="4">
    <source>
        <dbReference type="Proteomes" id="UP001166947"/>
    </source>
</evidence>
<dbReference type="EMBL" id="JANUXW010000004">
    <property type="protein sequence ID" value="MCS4533931.1"/>
    <property type="molecule type" value="Genomic_DNA"/>
</dbReference>
<dbReference type="PANTHER" id="PTHR47505:SF1">
    <property type="entry name" value="DNA UTILIZATION PROTEIN YHGH"/>
    <property type="match status" value="1"/>
</dbReference>
<dbReference type="RefSeq" id="WP_259291722.1">
    <property type="nucleotide sequence ID" value="NZ_JANUXW010000004.1"/>
</dbReference>
<evidence type="ECO:0000256" key="1">
    <source>
        <dbReference type="ARBA" id="ARBA00008007"/>
    </source>
</evidence>
<dbReference type="InterPro" id="IPR029057">
    <property type="entry name" value="PRTase-like"/>
</dbReference>
<feature type="domain" description="Phosphoribosyltransferase" evidence="2">
    <location>
        <begin position="171"/>
        <end position="226"/>
    </location>
</feature>
<dbReference type="InterPro" id="IPR051910">
    <property type="entry name" value="ComF/GntX_DNA_util-trans"/>
</dbReference>
<reference evidence="3" key="2">
    <citation type="journal article" date="2023" name="Curr. Microbiol.">
        <title>Neisseria montereyensis sp. nov., Isolated from Oropharynx of California Sea Lion (Zalophus californianus): Genomic, Phylogenetic, and Phenotypic Study.</title>
        <authorList>
            <person name="Volokhov D.V."/>
            <person name="Zagorodnyaya T.A."/>
            <person name="Furtak V.A."/>
            <person name="Nattanmai G."/>
            <person name="Randall L."/>
            <person name="Jose S."/>
            <person name="Gao Y."/>
            <person name="Gulland F.M."/>
            <person name="Eisenberg T."/>
            <person name="Delmonte P."/>
            <person name="Blom J."/>
            <person name="Mitchell K.K."/>
        </authorList>
    </citation>
    <scope>NUCLEOTIDE SEQUENCE</scope>
    <source>
        <strain evidence="3">CSL10203-ORH2</strain>
    </source>
</reference>
<organism evidence="3 4">
    <name type="scientific">Neisseria montereyensis</name>
    <dbReference type="NCBI Taxonomy" id="2973938"/>
    <lineage>
        <taxon>Bacteria</taxon>
        <taxon>Pseudomonadati</taxon>
        <taxon>Pseudomonadota</taxon>
        <taxon>Betaproteobacteria</taxon>
        <taxon>Neisseriales</taxon>
        <taxon>Neisseriaceae</taxon>
        <taxon>Neisseria</taxon>
    </lineage>
</organism>
<accession>A0ABT2FCK2</accession>
<sequence length="238" mass="26656">MGFLSWWWGVSGIEQRCVLCHDYAVSDGLCLACAADVLELRIDPSTTCPSCASMSTGGVGCGKCQQRPPPFERLWTSVYYAPPISSMIYAFKHRADLSMLLPLGRLMLAHPPPWLGDVNIDTVLAVPLSKERRLFRGFNQSEGLAEAIGRVYGWPVLSHHRVFRRHHVPQSLLKRKERRKNVKNAFVIEKQYVNKRKILLVDDVATTGATLEELARTLKAAGADAVFCWALSHPPMKK</sequence>
<dbReference type="CDD" id="cd06223">
    <property type="entry name" value="PRTases_typeI"/>
    <property type="match status" value="1"/>
</dbReference>
<dbReference type="InterPro" id="IPR000836">
    <property type="entry name" value="PRTase_dom"/>
</dbReference>